<gene>
    <name evidence="4" type="ORF">HPK16_15335</name>
</gene>
<evidence type="ECO:0000313" key="5">
    <source>
        <dbReference type="Proteomes" id="UP000548787"/>
    </source>
</evidence>
<dbReference type="InterPro" id="IPR046776">
    <property type="entry name" value="Pectate_lyase_5"/>
</dbReference>
<feature type="domain" description="Bacterial Ig" evidence="2">
    <location>
        <begin position="744"/>
        <end position="831"/>
    </location>
</feature>
<evidence type="ECO:0000259" key="2">
    <source>
        <dbReference type="Pfam" id="PF17936"/>
    </source>
</evidence>
<dbReference type="InterPro" id="IPR013783">
    <property type="entry name" value="Ig-like_fold"/>
</dbReference>
<dbReference type="RefSeq" id="WP_181677775.1">
    <property type="nucleotide sequence ID" value="NZ_JABJVM010000024.1"/>
</dbReference>
<name>A0A7W1T934_9LIST</name>
<feature type="domain" description="WxL" evidence="1">
    <location>
        <begin position="998"/>
        <end position="1138"/>
    </location>
</feature>
<dbReference type="InterPro" id="IPR046771">
    <property type="entry name" value="pAdhesive_11"/>
</dbReference>
<dbReference type="Pfam" id="PF20596">
    <property type="entry name" value="pAdhesive_11"/>
    <property type="match status" value="1"/>
</dbReference>
<dbReference type="Pfam" id="PF20585">
    <property type="entry name" value="Pectate_lyase_5"/>
    <property type="match status" value="1"/>
</dbReference>
<accession>A0A7W1T934</accession>
<proteinExistence type="predicted"/>
<evidence type="ECO:0000259" key="1">
    <source>
        <dbReference type="Pfam" id="PF13731"/>
    </source>
</evidence>
<reference evidence="4 5" key="1">
    <citation type="submission" date="2020-08" db="EMBL/GenBank/DDBJ databases">
        <title>Listeria ohnekaius sp. nov. and Listeria portnoyii sp. nov. isolated from non-agricultural and natural environments.</title>
        <authorList>
            <person name="Weller D."/>
            <person name="Belias A.M."/>
            <person name="Liao J."/>
            <person name="Guo S."/>
            <person name="Orsi R.H."/>
            <person name="Wiedmann M."/>
        </authorList>
    </citation>
    <scope>NUCLEOTIDE SEQUENCE [LARGE SCALE GENOMIC DNA]</scope>
    <source>
        <strain evidence="4 5">FSL W9-0585</strain>
    </source>
</reference>
<evidence type="ECO:0000259" key="3">
    <source>
        <dbReference type="Pfam" id="PF20596"/>
    </source>
</evidence>
<keyword evidence="5" id="KW-1185">Reference proteome</keyword>
<feature type="domain" description="Putative adhesive" evidence="3">
    <location>
        <begin position="70"/>
        <end position="153"/>
    </location>
</feature>
<dbReference type="InterPro" id="IPR027994">
    <property type="entry name" value="WxL_dom"/>
</dbReference>
<organism evidence="4 5">
    <name type="scientific">Listeria rustica</name>
    <dbReference type="NCBI Taxonomy" id="2713503"/>
    <lineage>
        <taxon>Bacteria</taxon>
        <taxon>Bacillati</taxon>
        <taxon>Bacillota</taxon>
        <taxon>Bacilli</taxon>
        <taxon>Bacillales</taxon>
        <taxon>Listeriaceae</taxon>
        <taxon>Listeria</taxon>
    </lineage>
</organism>
<sequence length="1138" mass="119414">MIGKSHILRTALVFLIVGLITLGSVRGWGVDVSNETDRINLTADTVKAKVGQSVTIDFTDKTNSENTRSTAPLQVKIPEGLKFDDQKTADINGIPDDNNPVSFDDKTRLATINQTLDHPMRDGKLVLSVMSAGEFRVTANKIIDKQEIISNELEITGMEEAQNEVSVKKPAEEKAAIKDVVESKTKTAGIVAAAAGEVDVYDNATFRAALNNPTITVMNVTQDFVVTSPLYETTVYPTRPNLVINGNGHAIDFSNLNAYFNVSSSAPMILTVNDLSMFGQNYYGPLGLSGGSGTGYSKIVYRNISYTGAQLSAAYGSDIDIGGVVQTKQVNSYLNILGITIPVPLASGQATFEVANINFLPGSTYTGETLSAGLMKLGYIGNVDVGANATVNITTSGNGGEAPYAGIQTDGSNISVHSGAKLNITTDSASGRGGIRIDGSAPKILVETGAELNVKTNAASDSDKHGIYTGGNGKIIVQGTGKLTVNSQGSGTSTANALNMGDNASIDIGNMSTFNLYSDGTGNKRIVNLGNNALFKIANSASVDLNLNNSNTSSRLISMAGTAGKLQATTQRVLAWNSAGSSGKTGFNYEWVPMFNAAVSYSGGNVTAVTGTSYTMATQTSFGTNFRTQNFKRVLFDYIPDVTVTIGALTNNTSQTNSHVITGTATPNAYIIFSGSSAIPTGTINSPNAADTTTKYHVQADSSGNYSFSLPASQYFSGGQTITATALLNGKSSTVSTVVADNVAPNPPTLSAITDEATVITGTAEANSVVNIYNNATNVLLASGTANGSGTYSVVVPVGSRPLVPYTVYYATATDAAGNSSGHSNDVTVTDTTAPTASGIVQFFNVGDTFTSNAKSLLQNIQDNAGNSDSNLTFSITSLPDLSTAGYTTAEVKIADIAGNNDTISIPVFVSDDSTVRNGQAMLQAHNFLLYSYEIPDTDAVLNQLILTKSQAKAWEIPAGNDITAQVVVTDKGGLSATPGTYQVKLSVRGLEKTVTVTVASGTLEFEDVTDEISFGTHTISSKKQVIEPENDVQLAVTDTRPVTSNWHVTAKLIQNLSTLTGDTVTDSLVLKRDQLPDMYLNDTATTIYEDTTPANGTTIIDMSADQAQTLLLNIAPGTVKSNEEYTAQIEWTLEDGP</sequence>
<dbReference type="Pfam" id="PF17936">
    <property type="entry name" value="Big_6"/>
    <property type="match status" value="1"/>
</dbReference>
<dbReference type="AlphaFoldDB" id="A0A7W1T934"/>
<dbReference type="Pfam" id="PF13731">
    <property type="entry name" value="WxL"/>
    <property type="match status" value="1"/>
</dbReference>
<evidence type="ECO:0008006" key="6">
    <source>
        <dbReference type="Google" id="ProtNLM"/>
    </source>
</evidence>
<comment type="caution">
    <text evidence="4">The sequence shown here is derived from an EMBL/GenBank/DDBJ whole genome shotgun (WGS) entry which is preliminary data.</text>
</comment>
<protein>
    <recommendedName>
        <fullName evidence="6">WxL domain-containing protein</fullName>
    </recommendedName>
</protein>
<dbReference type="InterPro" id="IPR041498">
    <property type="entry name" value="Big_6"/>
</dbReference>
<dbReference type="Proteomes" id="UP000548787">
    <property type="component" value="Unassembled WGS sequence"/>
</dbReference>
<evidence type="ECO:0000313" key="4">
    <source>
        <dbReference type="EMBL" id="MBA3927710.1"/>
    </source>
</evidence>
<dbReference type="Gene3D" id="2.60.40.10">
    <property type="entry name" value="Immunoglobulins"/>
    <property type="match status" value="1"/>
</dbReference>
<dbReference type="EMBL" id="JABJVM010000024">
    <property type="protein sequence ID" value="MBA3927710.1"/>
    <property type="molecule type" value="Genomic_DNA"/>
</dbReference>